<dbReference type="PATRIC" id="fig|1122241.3.peg.1436"/>
<organism evidence="1 2">
    <name type="scientific">Moorella mulderi DSM 14980</name>
    <dbReference type="NCBI Taxonomy" id="1122241"/>
    <lineage>
        <taxon>Bacteria</taxon>
        <taxon>Bacillati</taxon>
        <taxon>Bacillota</taxon>
        <taxon>Clostridia</taxon>
        <taxon>Neomoorellales</taxon>
        <taxon>Neomoorellaceae</taxon>
        <taxon>Neomoorella</taxon>
    </lineage>
</organism>
<dbReference type="EMBL" id="LTBC01000003">
    <property type="protein sequence ID" value="KYH32767.1"/>
    <property type="molecule type" value="Genomic_DNA"/>
</dbReference>
<comment type="caution">
    <text evidence="1">The sequence shown here is derived from an EMBL/GenBank/DDBJ whole genome shotgun (WGS) entry which is preliminary data.</text>
</comment>
<dbReference type="Pfam" id="PF13432">
    <property type="entry name" value="TPR_16"/>
    <property type="match status" value="2"/>
</dbReference>
<dbReference type="OrthoDB" id="1723031at2"/>
<dbReference type="InterPro" id="IPR011990">
    <property type="entry name" value="TPR-like_helical_dom_sf"/>
</dbReference>
<dbReference type="AlphaFoldDB" id="A0A151AZD1"/>
<dbReference type="Pfam" id="PF13181">
    <property type="entry name" value="TPR_8"/>
    <property type="match status" value="1"/>
</dbReference>
<dbReference type="RefSeq" id="WP_062283171.1">
    <property type="nucleotide sequence ID" value="NZ_LTBC01000003.1"/>
</dbReference>
<protein>
    <submittedName>
        <fullName evidence="1">Tetratricopeptide repeat protein</fullName>
    </submittedName>
</protein>
<dbReference type="SUPFAM" id="SSF48452">
    <property type="entry name" value="TPR-like"/>
    <property type="match status" value="2"/>
</dbReference>
<keyword evidence="2" id="KW-1185">Reference proteome</keyword>
<evidence type="ECO:0000313" key="2">
    <source>
        <dbReference type="Proteomes" id="UP000075670"/>
    </source>
</evidence>
<dbReference type="InterPro" id="IPR019734">
    <property type="entry name" value="TPR_rpt"/>
</dbReference>
<sequence length="632" mass="71609">MNYKKTEELVTRGQKLLDKGDFKGAAKAFAAALAKEDIIQTRNNLASALFHAGEPRRALEVIQPAFNTDEDNKRANPFTYALAASIYTTLGQVGEARQHLKQAVQSFDNGLAEFYRARSQVPRPFLEYTVSIMRAAAGLNDHRQVFELYRRWETYHVNWENKFLAGVACFNLGRYKRAASLWSSIAGVHRLFAAMQQVAFLVERGVIPPFTMGYKLYDKEELDAIIKACAANKELYRRYLQDGYILMVLLSYILEAGEMQAAGIVAHSLVAFAGEWGEQLGWKILESPHFISAVKMAAVQALIDRGLLKEGEPFPMFIAGEKRLVQLKKTPVILEPDQELDAIVERAFEMRDKGQVDAAIKLLRDLYLQGKYYFRAMMALANLLRQKGETTESLRIMATLKEIAPEDPAVLFNYAALMLQMDRIEEARAFLEKIDREGLNEDFLQKLGLLELELQKRELFLNIDQEKVIKFYQEEEREEIEAKSLPRGPSLLRGLRNMPAHWLDGACCQYGLEPARLRREREKQLAEYLTAPGNLEKVVAGLGAGERELLKYLLQRGGWSRLNVVTRKFGSLEGDGFFWQEQAPGSPLGRLWSKALVMVGKADLEGRRVKIATIPVELRQPLEGILGIQVIS</sequence>
<accession>A0A151AZD1</accession>
<proteinExistence type="predicted"/>
<gene>
    <name evidence="1" type="ORF">MOMUL_13690</name>
</gene>
<name>A0A151AZD1_9FIRM</name>
<reference evidence="1 2" key="1">
    <citation type="submission" date="2016-02" db="EMBL/GenBank/DDBJ databases">
        <title>Genome sequence of Moorella mulderi DSM 14980.</title>
        <authorList>
            <person name="Poehlein A."/>
            <person name="Daniel R."/>
        </authorList>
    </citation>
    <scope>NUCLEOTIDE SEQUENCE [LARGE SCALE GENOMIC DNA]</scope>
    <source>
        <strain evidence="1 2">DSM 14980</strain>
    </source>
</reference>
<evidence type="ECO:0000313" key="1">
    <source>
        <dbReference type="EMBL" id="KYH32767.1"/>
    </source>
</evidence>
<dbReference type="Gene3D" id="1.25.40.10">
    <property type="entry name" value="Tetratricopeptide repeat domain"/>
    <property type="match status" value="2"/>
</dbReference>
<dbReference type="Proteomes" id="UP000075670">
    <property type="component" value="Unassembled WGS sequence"/>
</dbReference>